<dbReference type="Pfam" id="PF10442">
    <property type="entry name" value="FIST_C"/>
    <property type="match status" value="1"/>
</dbReference>
<comment type="caution">
    <text evidence="3">The sequence shown here is derived from an EMBL/GenBank/DDBJ whole genome shotgun (WGS) entry which is preliminary data.</text>
</comment>
<dbReference type="InterPro" id="IPR013702">
    <property type="entry name" value="FIST_domain_N"/>
</dbReference>
<evidence type="ECO:0008006" key="5">
    <source>
        <dbReference type="Google" id="ProtNLM"/>
    </source>
</evidence>
<feature type="domain" description="FIST" evidence="1">
    <location>
        <begin position="27"/>
        <end position="230"/>
    </location>
</feature>
<dbReference type="PANTHER" id="PTHR40252:SF2">
    <property type="entry name" value="BLR0328 PROTEIN"/>
    <property type="match status" value="1"/>
</dbReference>
<reference evidence="4" key="1">
    <citation type="submission" date="2017-05" db="EMBL/GenBank/DDBJ databases">
        <authorList>
            <person name="Macchi M."/>
            <person name="Festa S."/>
            <person name="Coppotelli B.M."/>
            <person name="Morelli I.S."/>
        </authorList>
    </citation>
    <scope>NUCLEOTIDE SEQUENCE [LARGE SCALE GENOMIC DNA]</scope>
    <source>
        <strain evidence="4">I</strain>
    </source>
</reference>
<dbReference type="SMART" id="SM00897">
    <property type="entry name" value="FIST"/>
    <property type="match status" value="1"/>
</dbReference>
<evidence type="ECO:0000259" key="2">
    <source>
        <dbReference type="SMART" id="SM01204"/>
    </source>
</evidence>
<evidence type="ECO:0000313" key="4">
    <source>
        <dbReference type="Proteomes" id="UP000196655"/>
    </source>
</evidence>
<gene>
    <name evidence="3" type="ORF">BWR60_03785</name>
</gene>
<dbReference type="EMBL" id="NHON01000004">
    <property type="protein sequence ID" value="OWJ68540.1"/>
    <property type="molecule type" value="Genomic_DNA"/>
</dbReference>
<name>A0A211ZTE5_9PROT</name>
<dbReference type="PANTHER" id="PTHR40252">
    <property type="entry name" value="BLR0328 PROTEIN"/>
    <property type="match status" value="1"/>
</dbReference>
<proteinExistence type="predicted"/>
<dbReference type="OrthoDB" id="343514at2"/>
<evidence type="ECO:0000259" key="1">
    <source>
        <dbReference type="SMART" id="SM00897"/>
    </source>
</evidence>
<accession>A0A211ZTE5</accession>
<sequence>MVAIGHGRSASASAAIEQCCVALAGTQPRLLLAFCGGKHSGSEIVTALRAAFGPTVPIVGGSAAGVIWRDGLGYSGLEVGLVAFGPDDILPEVVVNRDLLEGERAAGRALGQKLAEIAAPESVVLMFYDSVANQSPLRLHPASDLVDGLQLGLADHRIRLIGGGMLTDMNLSDAWILDGASVVKHAAVALVFPPELEDETVILHGCRPVSTFMEITRIEGAEVFELDGRPALDVIERMLGVTLGSTSSHDLSLIATLGEKQGDPYAAYDENSYVNRLILRANRATGSITLFEKDFREGTRVQIMSRDNALMLDSVRNGIRAINQAQRGRRSLLAVYIDCAGRASVRSGASIEEAHLVADGLDHAIPFLGFYSGVEIAPFDGYSRPLDWTGLLTVLSTQ</sequence>
<dbReference type="Pfam" id="PF08495">
    <property type="entry name" value="FIST"/>
    <property type="match status" value="1"/>
</dbReference>
<dbReference type="InterPro" id="IPR019494">
    <property type="entry name" value="FIST_C"/>
</dbReference>
<evidence type="ECO:0000313" key="3">
    <source>
        <dbReference type="EMBL" id="OWJ68540.1"/>
    </source>
</evidence>
<dbReference type="RefSeq" id="WP_088149676.1">
    <property type="nucleotide sequence ID" value="NZ_NHON01000004.1"/>
</dbReference>
<dbReference type="SMART" id="SM01204">
    <property type="entry name" value="FIST_C"/>
    <property type="match status" value="1"/>
</dbReference>
<protein>
    <recommendedName>
        <fullName evidence="5">FIST domain-containing protein</fullName>
    </recommendedName>
</protein>
<dbReference type="STRING" id="1122125.GCA_000423185_06885"/>
<keyword evidence="4" id="KW-1185">Reference proteome</keyword>
<dbReference type="Proteomes" id="UP000196655">
    <property type="component" value="Unassembled WGS sequence"/>
</dbReference>
<dbReference type="AlphaFoldDB" id="A0A211ZTE5"/>
<organism evidence="3 4">
    <name type="scientific">Inquilinus limosus</name>
    <dbReference type="NCBI Taxonomy" id="171674"/>
    <lineage>
        <taxon>Bacteria</taxon>
        <taxon>Pseudomonadati</taxon>
        <taxon>Pseudomonadota</taxon>
        <taxon>Alphaproteobacteria</taxon>
        <taxon>Rhodospirillales</taxon>
        <taxon>Rhodospirillaceae</taxon>
        <taxon>Inquilinus</taxon>
    </lineage>
</organism>
<feature type="domain" description="FIST C-domain" evidence="2">
    <location>
        <begin position="231"/>
        <end position="379"/>
    </location>
</feature>